<dbReference type="InterPro" id="IPR013783">
    <property type="entry name" value="Ig-like_fold"/>
</dbReference>
<accession>A0ABY6LQY9</accession>
<dbReference type="SUPFAM" id="SSF49265">
    <property type="entry name" value="Fibronectin type III"/>
    <property type="match status" value="1"/>
</dbReference>
<protein>
    <recommendedName>
        <fullName evidence="2">Fibronectin type-III domain-containing protein</fullName>
    </recommendedName>
</protein>
<dbReference type="InterPro" id="IPR003961">
    <property type="entry name" value="FN3_dom"/>
</dbReference>
<dbReference type="EMBL" id="CP092885">
    <property type="protein sequence ID" value="UYV83624.1"/>
    <property type="molecule type" value="Genomic_DNA"/>
</dbReference>
<dbReference type="PANTHER" id="PTHR13817">
    <property type="entry name" value="TITIN"/>
    <property type="match status" value="1"/>
</dbReference>
<dbReference type="CDD" id="cd00063">
    <property type="entry name" value="FN3"/>
    <property type="match status" value="2"/>
</dbReference>
<feature type="domain" description="Fibronectin type-III" evidence="2">
    <location>
        <begin position="10"/>
        <end position="109"/>
    </location>
</feature>
<keyword evidence="4" id="KW-1185">Reference proteome</keyword>
<feature type="domain" description="Fibronectin type-III" evidence="2">
    <location>
        <begin position="136"/>
        <end position="233"/>
    </location>
</feature>
<dbReference type="Gene3D" id="2.60.40.10">
    <property type="entry name" value="Immunoglobulins"/>
    <property type="match status" value="2"/>
</dbReference>
<proteinExistence type="predicted"/>
<dbReference type="SMART" id="SM00060">
    <property type="entry name" value="FN3"/>
    <property type="match status" value="2"/>
</dbReference>
<dbReference type="PROSITE" id="PS50853">
    <property type="entry name" value="FN3"/>
    <property type="match status" value="2"/>
</dbReference>
<sequence>MIFRDSFCRPPGPPVGPLAVIATTTKTATLSWRPPLNGGGADLIGYVLERRGPSGAWVRVASLSPDTTTFTVPNLTADTDHLFRVAAENLAGVGESLVADSPVRLTLKAEHVEKITLPPVLSAVHSHDCRAERPSPPTAPLELHATGPSSILVAWGRPESDRGAPLLGYTVVLKDMRRITWMEVGQVDADTQRLQIKDLVEGKEYLVRIIARNEVGSSDPLESEEPVLVVRPPGEWMCRVGPREIQEANPTYYPVDTCLPYFYTVYHFITPYYIHVTI</sequence>
<evidence type="ECO:0000313" key="4">
    <source>
        <dbReference type="Proteomes" id="UP001235939"/>
    </source>
</evidence>
<dbReference type="PRINTS" id="PR00014">
    <property type="entry name" value="FNTYPEIII"/>
</dbReference>
<evidence type="ECO:0000259" key="2">
    <source>
        <dbReference type="PROSITE" id="PS50853"/>
    </source>
</evidence>
<dbReference type="PANTHER" id="PTHR13817:SF151">
    <property type="entry name" value="TITIN"/>
    <property type="match status" value="1"/>
</dbReference>
<dbReference type="InterPro" id="IPR036116">
    <property type="entry name" value="FN3_sf"/>
</dbReference>
<reference evidence="3 4" key="1">
    <citation type="submission" date="2022-03" db="EMBL/GenBank/DDBJ databases">
        <title>A chromosomal length assembly of Cordylochernes scorpioides.</title>
        <authorList>
            <person name="Zeh D."/>
            <person name="Zeh J."/>
        </authorList>
    </citation>
    <scope>NUCLEOTIDE SEQUENCE [LARGE SCALE GENOMIC DNA]</scope>
    <source>
        <strain evidence="3">IN4F17</strain>
        <tissue evidence="3">Whole Body</tissue>
    </source>
</reference>
<dbReference type="Proteomes" id="UP001235939">
    <property type="component" value="Chromosome 23"/>
</dbReference>
<evidence type="ECO:0000313" key="3">
    <source>
        <dbReference type="EMBL" id="UYV83624.1"/>
    </source>
</evidence>
<gene>
    <name evidence="3" type="ORF">LAZ67_23001757</name>
</gene>
<dbReference type="InterPro" id="IPR050964">
    <property type="entry name" value="Striated_Muscle_Regulatory"/>
</dbReference>
<keyword evidence="1" id="KW-0677">Repeat</keyword>
<evidence type="ECO:0000256" key="1">
    <source>
        <dbReference type="ARBA" id="ARBA00022737"/>
    </source>
</evidence>
<dbReference type="Pfam" id="PF00041">
    <property type="entry name" value="fn3"/>
    <property type="match status" value="2"/>
</dbReference>
<organism evidence="3 4">
    <name type="scientific">Cordylochernes scorpioides</name>
    <dbReference type="NCBI Taxonomy" id="51811"/>
    <lineage>
        <taxon>Eukaryota</taxon>
        <taxon>Metazoa</taxon>
        <taxon>Ecdysozoa</taxon>
        <taxon>Arthropoda</taxon>
        <taxon>Chelicerata</taxon>
        <taxon>Arachnida</taxon>
        <taxon>Pseudoscorpiones</taxon>
        <taxon>Cheliferoidea</taxon>
        <taxon>Chernetidae</taxon>
        <taxon>Cordylochernes</taxon>
    </lineage>
</organism>
<name>A0ABY6LQY9_9ARAC</name>